<dbReference type="OMA" id="NTLEHPN"/>
<keyword evidence="2" id="KW-0808">Transferase</keyword>
<dbReference type="GO" id="GO:0005634">
    <property type="term" value="C:nucleus"/>
    <property type="evidence" value="ECO:0007669"/>
    <property type="project" value="TreeGrafter"/>
</dbReference>
<comment type="similarity">
    <text evidence="7">Belongs to the protein kinase superfamily.</text>
</comment>
<dbReference type="PANTHER" id="PTHR24345:SF0">
    <property type="entry name" value="CELL CYCLE SERINE_THREONINE-PROTEIN KINASE CDC5_MSD2"/>
    <property type="match status" value="1"/>
</dbReference>
<proteinExistence type="inferred from homology"/>
<protein>
    <recommendedName>
        <fullName evidence="9">Protein kinase domain-containing protein</fullName>
    </recommendedName>
</protein>
<evidence type="ECO:0000313" key="11">
    <source>
        <dbReference type="Proteomes" id="UP000683925"/>
    </source>
</evidence>
<feature type="compositionally biased region" description="Polar residues" evidence="8">
    <location>
        <begin position="400"/>
        <end position="429"/>
    </location>
</feature>
<dbReference type="PROSITE" id="PS00108">
    <property type="entry name" value="PROTEIN_KINASE_ST"/>
    <property type="match status" value="1"/>
</dbReference>
<dbReference type="EMBL" id="CAJJDP010000023">
    <property type="protein sequence ID" value="CAD8149899.1"/>
    <property type="molecule type" value="Genomic_DNA"/>
</dbReference>
<accession>A0A8S1TGA7</accession>
<evidence type="ECO:0000256" key="7">
    <source>
        <dbReference type="RuleBase" id="RU000304"/>
    </source>
</evidence>
<dbReference type="InterPro" id="IPR017441">
    <property type="entry name" value="Protein_kinase_ATP_BS"/>
</dbReference>
<dbReference type="GO" id="GO:0004674">
    <property type="term" value="F:protein serine/threonine kinase activity"/>
    <property type="evidence" value="ECO:0007669"/>
    <property type="project" value="UniProtKB-KW"/>
</dbReference>
<gene>
    <name evidence="10" type="ORF">POCTA_138.1.T0230050</name>
</gene>
<dbReference type="PROSITE" id="PS50011">
    <property type="entry name" value="PROTEIN_KINASE_DOM"/>
    <property type="match status" value="1"/>
</dbReference>
<sequence length="449" mass="52507">MIDESFLLNENEEFGEQLLEDFTILQKLGTGAFSKVYKVQYQDQIYALKVQFKLFQVVDKQLATGNNIVEKLNQEAYILNTLEHPNIVQYYKTIESKRKLYFLIEYIDGKSLQEYLDKSLNESQIRSILQQIIYAIAYIHKKGIIHRDLKPDNILVDKEWNVKIIDFGLSFQTIKSTTHETCGTLIYMAPEALMKKEYFKSVDIWSLGIIQYMMFANCHPFWTEDTRETFLRKMKTPQQACYPQNMSKAAISFFEKTAAWEPEARLTAEQALIHPWISGVNGQMPMSSKDIIQTFKCQNEFHQLIKLLMILRLIQKVSQKRDVLQTQQYRAHSQFQNNLQPLIISSRNPSSQQKLKTESQQLQPPLSAHRTTISRMQNNSSFLSFQDQPREDVRLKQMKNKQQQFKLPPINTKSANNSPYNSKSTQMFTFSPYKKAQPNGEVKKSQFKL</sequence>
<dbReference type="Pfam" id="PF00069">
    <property type="entry name" value="Pkinase"/>
    <property type="match status" value="1"/>
</dbReference>
<reference evidence="10" key="1">
    <citation type="submission" date="2021-01" db="EMBL/GenBank/DDBJ databases">
        <authorList>
            <consortium name="Genoscope - CEA"/>
            <person name="William W."/>
        </authorList>
    </citation>
    <scope>NUCLEOTIDE SEQUENCE</scope>
</reference>
<dbReference type="Proteomes" id="UP000683925">
    <property type="component" value="Unassembled WGS sequence"/>
</dbReference>
<evidence type="ECO:0000256" key="8">
    <source>
        <dbReference type="SAM" id="MobiDB-lite"/>
    </source>
</evidence>
<evidence type="ECO:0000313" key="10">
    <source>
        <dbReference type="EMBL" id="CAD8149899.1"/>
    </source>
</evidence>
<dbReference type="AlphaFoldDB" id="A0A8S1TGA7"/>
<organism evidence="10 11">
    <name type="scientific">Paramecium octaurelia</name>
    <dbReference type="NCBI Taxonomy" id="43137"/>
    <lineage>
        <taxon>Eukaryota</taxon>
        <taxon>Sar</taxon>
        <taxon>Alveolata</taxon>
        <taxon>Ciliophora</taxon>
        <taxon>Intramacronucleata</taxon>
        <taxon>Oligohymenophorea</taxon>
        <taxon>Peniculida</taxon>
        <taxon>Parameciidae</taxon>
        <taxon>Paramecium</taxon>
    </lineage>
</organism>
<dbReference type="SMART" id="SM00220">
    <property type="entry name" value="S_TKc"/>
    <property type="match status" value="1"/>
</dbReference>
<keyword evidence="5 6" id="KW-0067">ATP-binding</keyword>
<name>A0A8S1TGA7_PAROT</name>
<feature type="region of interest" description="Disordered" evidence="8">
    <location>
        <begin position="399"/>
        <end position="449"/>
    </location>
</feature>
<evidence type="ECO:0000256" key="6">
    <source>
        <dbReference type="PROSITE-ProRule" id="PRU10141"/>
    </source>
</evidence>
<dbReference type="PANTHER" id="PTHR24345">
    <property type="entry name" value="SERINE/THREONINE-PROTEIN KINASE PLK"/>
    <property type="match status" value="1"/>
</dbReference>
<keyword evidence="11" id="KW-1185">Reference proteome</keyword>
<evidence type="ECO:0000256" key="4">
    <source>
        <dbReference type="ARBA" id="ARBA00022777"/>
    </source>
</evidence>
<keyword evidence="1 7" id="KW-0723">Serine/threonine-protein kinase</keyword>
<feature type="domain" description="Protein kinase" evidence="9">
    <location>
        <begin position="22"/>
        <end position="277"/>
    </location>
</feature>
<evidence type="ECO:0000256" key="5">
    <source>
        <dbReference type="ARBA" id="ARBA00022840"/>
    </source>
</evidence>
<dbReference type="PROSITE" id="PS00107">
    <property type="entry name" value="PROTEIN_KINASE_ATP"/>
    <property type="match status" value="1"/>
</dbReference>
<keyword evidence="4" id="KW-0418">Kinase</keyword>
<evidence type="ECO:0000256" key="2">
    <source>
        <dbReference type="ARBA" id="ARBA00022679"/>
    </source>
</evidence>
<evidence type="ECO:0000259" key="9">
    <source>
        <dbReference type="PROSITE" id="PS50011"/>
    </source>
</evidence>
<dbReference type="OrthoDB" id="354826at2759"/>
<dbReference type="InterPro" id="IPR008271">
    <property type="entry name" value="Ser/Thr_kinase_AS"/>
</dbReference>
<dbReference type="FunFam" id="1.10.510.10:FF:001468">
    <property type="entry name" value="Uncharacterized protein"/>
    <property type="match status" value="1"/>
</dbReference>
<dbReference type="InterPro" id="IPR000719">
    <property type="entry name" value="Prot_kinase_dom"/>
</dbReference>
<feature type="binding site" evidence="6">
    <location>
        <position position="49"/>
    </location>
    <ligand>
        <name>ATP</name>
        <dbReference type="ChEBI" id="CHEBI:30616"/>
    </ligand>
</feature>
<evidence type="ECO:0000256" key="3">
    <source>
        <dbReference type="ARBA" id="ARBA00022741"/>
    </source>
</evidence>
<keyword evidence="3 6" id="KW-0547">Nucleotide-binding</keyword>
<feature type="region of interest" description="Disordered" evidence="8">
    <location>
        <begin position="348"/>
        <end position="368"/>
    </location>
</feature>
<comment type="caution">
    <text evidence="10">The sequence shown here is derived from an EMBL/GenBank/DDBJ whole genome shotgun (WGS) entry which is preliminary data.</text>
</comment>
<evidence type="ECO:0000256" key="1">
    <source>
        <dbReference type="ARBA" id="ARBA00022527"/>
    </source>
</evidence>
<dbReference type="GO" id="GO:0005524">
    <property type="term" value="F:ATP binding"/>
    <property type="evidence" value="ECO:0007669"/>
    <property type="project" value="UniProtKB-UniRule"/>
</dbReference>